<evidence type="ECO:0000256" key="1">
    <source>
        <dbReference type="SAM" id="SignalP"/>
    </source>
</evidence>
<feature type="chain" id="PRO_5040332402" evidence="1">
    <location>
        <begin position="20"/>
        <end position="115"/>
    </location>
</feature>
<comment type="caution">
    <text evidence="2">The sequence shown here is derived from an EMBL/GenBank/DDBJ whole genome shotgun (WGS) entry which is preliminary data.</text>
</comment>
<keyword evidence="1" id="KW-0732">Signal</keyword>
<accession>A0A9P7Y5I7</accession>
<gene>
    <name evidence="2" type="ORF">KI688_000929</name>
</gene>
<reference evidence="2" key="1">
    <citation type="submission" date="2021-06" db="EMBL/GenBank/DDBJ databases">
        <title>Genome Sequence of Mortierella hyaline Strain SCG-10, a Cold-Adapted, Nitrate-Reducing Fungus Isolated from Soil in Minnesota, USA.</title>
        <authorList>
            <person name="Aldossari N."/>
        </authorList>
    </citation>
    <scope>NUCLEOTIDE SEQUENCE</scope>
    <source>
        <strain evidence="2">SCG-10</strain>
    </source>
</reference>
<organism evidence="2 3">
    <name type="scientific">Linnemannia hyalina</name>
    <dbReference type="NCBI Taxonomy" id="64524"/>
    <lineage>
        <taxon>Eukaryota</taxon>
        <taxon>Fungi</taxon>
        <taxon>Fungi incertae sedis</taxon>
        <taxon>Mucoromycota</taxon>
        <taxon>Mortierellomycotina</taxon>
        <taxon>Mortierellomycetes</taxon>
        <taxon>Mortierellales</taxon>
        <taxon>Mortierellaceae</taxon>
        <taxon>Linnemannia</taxon>
    </lineage>
</organism>
<dbReference type="OrthoDB" id="10255641at2759"/>
<evidence type="ECO:0000313" key="2">
    <source>
        <dbReference type="EMBL" id="KAG9073142.1"/>
    </source>
</evidence>
<dbReference type="AlphaFoldDB" id="A0A9P7Y5I7"/>
<dbReference type="Proteomes" id="UP000707451">
    <property type="component" value="Unassembled WGS sequence"/>
</dbReference>
<dbReference type="EMBL" id="JAHRHY010000001">
    <property type="protein sequence ID" value="KAG9073142.1"/>
    <property type="molecule type" value="Genomic_DNA"/>
</dbReference>
<evidence type="ECO:0000313" key="3">
    <source>
        <dbReference type="Proteomes" id="UP000707451"/>
    </source>
</evidence>
<protein>
    <submittedName>
        <fullName evidence="2">Uncharacterized protein</fullName>
    </submittedName>
</protein>
<proteinExistence type="predicted"/>
<name>A0A9P7Y5I7_9FUNG</name>
<sequence>MSLFYLLCALTAIPFGTFAVNIGLAIHQSSLSFNSPFLSAIDYRVTELSKGKAVLTTKYFKKAWGMLTATSVIPKIKDYTIKDLNAEVLVTNEQMETVAKMTITFRVDYRSAKTE</sequence>
<keyword evidence="3" id="KW-1185">Reference proteome</keyword>
<feature type="signal peptide" evidence="1">
    <location>
        <begin position="1"/>
        <end position="19"/>
    </location>
</feature>